<dbReference type="CDD" id="cd05288">
    <property type="entry name" value="PGDH"/>
    <property type="match status" value="1"/>
</dbReference>
<dbReference type="STRING" id="1334629.MFUL124B02_10595"/>
<evidence type="ECO:0000256" key="1">
    <source>
        <dbReference type="ARBA" id="ARBA00023002"/>
    </source>
</evidence>
<dbReference type="Proteomes" id="UP000321514">
    <property type="component" value="Unassembled WGS sequence"/>
</dbReference>
<accession>A0A511TCH4</accession>
<dbReference type="SMART" id="SM00829">
    <property type="entry name" value="PKS_ER"/>
    <property type="match status" value="1"/>
</dbReference>
<dbReference type="Gene3D" id="3.90.180.10">
    <property type="entry name" value="Medium-chain alcohol dehydrogenases, catalytic domain"/>
    <property type="match status" value="1"/>
</dbReference>
<dbReference type="InterPro" id="IPR036291">
    <property type="entry name" value="NAD(P)-bd_dom_sf"/>
</dbReference>
<gene>
    <name evidence="3" type="ORF">MFU01_69160</name>
    <name evidence="4" type="ORF">SAMN05443572_113169</name>
</gene>
<reference evidence="4 5" key="1">
    <citation type="submission" date="2016-10" db="EMBL/GenBank/DDBJ databases">
        <authorList>
            <person name="Varghese N."/>
            <person name="Submissions S."/>
        </authorList>
    </citation>
    <scope>NUCLEOTIDE SEQUENCE [LARGE SCALE GENOMIC DNA]</scope>
    <source>
        <strain evidence="4 5">DSM 16525</strain>
    </source>
</reference>
<evidence type="ECO:0000313" key="4">
    <source>
        <dbReference type="EMBL" id="SEU38709.1"/>
    </source>
</evidence>
<reference evidence="3 6" key="2">
    <citation type="submission" date="2019-07" db="EMBL/GenBank/DDBJ databases">
        <title>Whole genome shotgun sequence of Myxococcus fulvus NBRC 100333.</title>
        <authorList>
            <person name="Hosoyama A."/>
            <person name="Uohara A."/>
            <person name="Ohji S."/>
            <person name="Ichikawa N."/>
        </authorList>
    </citation>
    <scope>NUCLEOTIDE SEQUENCE [LARGE SCALE GENOMIC DNA]</scope>
    <source>
        <strain evidence="3 6">NBRC 100333</strain>
    </source>
</reference>
<keyword evidence="5" id="KW-1185">Reference proteome</keyword>
<dbReference type="FunFam" id="3.40.50.720:FF:000121">
    <property type="entry name" value="Prostaglandin reductase 2"/>
    <property type="match status" value="1"/>
</dbReference>
<proteinExistence type="predicted"/>
<dbReference type="InterPro" id="IPR013149">
    <property type="entry name" value="ADH-like_C"/>
</dbReference>
<dbReference type="InterPro" id="IPR045010">
    <property type="entry name" value="MDR_fam"/>
</dbReference>
<dbReference type="PANTHER" id="PTHR43205">
    <property type="entry name" value="PROSTAGLANDIN REDUCTASE"/>
    <property type="match status" value="1"/>
</dbReference>
<evidence type="ECO:0000313" key="6">
    <source>
        <dbReference type="Proteomes" id="UP000321514"/>
    </source>
</evidence>
<feature type="domain" description="Enoyl reductase (ER)" evidence="2">
    <location>
        <begin position="19"/>
        <end position="340"/>
    </location>
</feature>
<dbReference type="OrthoDB" id="9805663at2"/>
<keyword evidence="1" id="KW-0560">Oxidoreductase</keyword>
<dbReference type="EMBL" id="FOIB01000013">
    <property type="protein sequence ID" value="SEU38709.1"/>
    <property type="molecule type" value="Genomic_DNA"/>
</dbReference>
<sequence>MSQSDVRNRRVVLAARPRGLPTSHDFRIEETAVPTPGEGQVLLRTLYLSLDPYMRPMMNEIPPAYADASVAVGALMVGGTVNRVVASRNPSFRVGDLVLGNAGWQDHALSDGKDLVALGDMKQPSLALGVLGMPGFTAHVGLLDIGEPKAGETVVVAAATGAVGAVVGQVAKLKGARVVGIAGGADKCRYAVEELGFDVCLDRREPRLAERLAAACPRGIDVYFENVGGEVFEAVVPLLNHHARVPLCGTIASYNEDAPPPGPNLLPKVMSVFQTKRVRAQGFIILDHYGARYDAFRRDMDAWVAEGRVKLLEDTVVGLENAPGAFIGMLQGKNVGKLVVRVSEG</sequence>
<name>A0A511TCH4_MYXFU</name>
<dbReference type="SUPFAM" id="SSF50129">
    <property type="entry name" value="GroES-like"/>
    <property type="match status" value="2"/>
</dbReference>
<dbReference type="EMBL" id="BJXR01000050">
    <property type="protein sequence ID" value="GEN11879.1"/>
    <property type="molecule type" value="Genomic_DNA"/>
</dbReference>
<dbReference type="InterPro" id="IPR020843">
    <property type="entry name" value="ER"/>
</dbReference>
<dbReference type="Pfam" id="PF00107">
    <property type="entry name" value="ADH_zinc_N"/>
    <property type="match status" value="1"/>
</dbReference>
<protein>
    <submittedName>
        <fullName evidence="3">NADP-dependent oxidoreductase</fullName>
    </submittedName>
</protein>
<dbReference type="Proteomes" id="UP000183760">
    <property type="component" value="Unassembled WGS sequence"/>
</dbReference>
<dbReference type="AlphaFoldDB" id="A0A511TCH4"/>
<organism evidence="3 6">
    <name type="scientific">Myxococcus fulvus</name>
    <dbReference type="NCBI Taxonomy" id="33"/>
    <lineage>
        <taxon>Bacteria</taxon>
        <taxon>Pseudomonadati</taxon>
        <taxon>Myxococcota</taxon>
        <taxon>Myxococcia</taxon>
        <taxon>Myxococcales</taxon>
        <taxon>Cystobacterineae</taxon>
        <taxon>Myxococcaceae</taxon>
        <taxon>Myxococcus</taxon>
    </lineage>
</organism>
<dbReference type="InterPro" id="IPR041694">
    <property type="entry name" value="ADH_N_2"/>
</dbReference>
<dbReference type="GO" id="GO:0016628">
    <property type="term" value="F:oxidoreductase activity, acting on the CH-CH group of donors, NAD or NADP as acceptor"/>
    <property type="evidence" value="ECO:0007669"/>
    <property type="project" value="InterPro"/>
</dbReference>
<evidence type="ECO:0000259" key="2">
    <source>
        <dbReference type="SMART" id="SM00829"/>
    </source>
</evidence>
<dbReference type="InterPro" id="IPR011032">
    <property type="entry name" value="GroES-like_sf"/>
</dbReference>
<comment type="caution">
    <text evidence="3">The sequence shown here is derived from an EMBL/GenBank/DDBJ whole genome shotgun (WGS) entry which is preliminary data.</text>
</comment>
<dbReference type="RefSeq" id="WP_074958419.1">
    <property type="nucleotide sequence ID" value="NZ_BJXR01000050.1"/>
</dbReference>
<dbReference type="SUPFAM" id="SSF51735">
    <property type="entry name" value="NAD(P)-binding Rossmann-fold domains"/>
    <property type="match status" value="1"/>
</dbReference>
<evidence type="ECO:0000313" key="3">
    <source>
        <dbReference type="EMBL" id="GEN11879.1"/>
    </source>
</evidence>
<dbReference type="Pfam" id="PF16884">
    <property type="entry name" value="ADH_N_2"/>
    <property type="match status" value="1"/>
</dbReference>
<dbReference type="PANTHER" id="PTHR43205:SF7">
    <property type="entry name" value="PROSTAGLANDIN REDUCTASE 1"/>
    <property type="match status" value="1"/>
</dbReference>
<evidence type="ECO:0000313" key="5">
    <source>
        <dbReference type="Proteomes" id="UP000183760"/>
    </source>
</evidence>
<dbReference type="Gene3D" id="3.40.50.720">
    <property type="entry name" value="NAD(P)-binding Rossmann-like Domain"/>
    <property type="match status" value="1"/>
</dbReference>